<evidence type="ECO:0000313" key="5">
    <source>
        <dbReference type="Proteomes" id="UP001519343"/>
    </source>
</evidence>
<dbReference type="PANTHER" id="PTHR21666">
    <property type="entry name" value="PEPTIDASE-RELATED"/>
    <property type="match status" value="1"/>
</dbReference>
<evidence type="ECO:0000256" key="1">
    <source>
        <dbReference type="ARBA" id="ARBA00022729"/>
    </source>
</evidence>
<dbReference type="CDD" id="cd00118">
    <property type="entry name" value="LysM"/>
    <property type="match status" value="1"/>
</dbReference>
<dbReference type="SUPFAM" id="SSF54106">
    <property type="entry name" value="LysM domain"/>
    <property type="match status" value="1"/>
</dbReference>
<keyword evidence="1" id="KW-0732">Signal</keyword>
<keyword evidence="5" id="KW-1185">Reference proteome</keyword>
<reference evidence="4 5" key="1">
    <citation type="submission" date="2021-03" db="EMBL/GenBank/DDBJ databases">
        <title>Genomic Encyclopedia of Type Strains, Phase IV (KMG-IV): sequencing the most valuable type-strain genomes for metagenomic binning, comparative biology and taxonomic classification.</title>
        <authorList>
            <person name="Goeker M."/>
        </authorList>
    </citation>
    <scope>NUCLEOTIDE SEQUENCE [LARGE SCALE GENOMIC DNA]</scope>
    <source>
        <strain evidence="4 5">DSM 24738</strain>
    </source>
</reference>
<dbReference type="Gene3D" id="2.70.70.10">
    <property type="entry name" value="Glucose Permease (Domain IIA)"/>
    <property type="match status" value="1"/>
</dbReference>
<evidence type="ECO:0000313" key="4">
    <source>
        <dbReference type="EMBL" id="MBP1932310.1"/>
    </source>
</evidence>
<dbReference type="Gene3D" id="2.20.230.10">
    <property type="entry name" value="Resuscitation-promoting factor rpfb"/>
    <property type="match status" value="1"/>
</dbReference>
<dbReference type="PROSITE" id="PS51782">
    <property type="entry name" value="LYSM"/>
    <property type="match status" value="1"/>
</dbReference>
<dbReference type="Gene3D" id="3.10.350.10">
    <property type="entry name" value="LysM domain"/>
    <property type="match status" value="1"/>
</dbReference>
<dbReference type="InterPro" id="IPR011055">
    <property type="entry name" value="Dup_hybrid_motif"/>
</dbReference>
<accession>A0ABS4GPV8</accession>
<name>A0ABS4GPV8_9BACL</name>
<evidence type="ECO:0000259" key="2">
    <source>
        <dbReference type="PROSITE" id="PS51109"/>
    </source>
</evidence>
<dbReference type="EMBL" id="JAGGKT010000006">
    <property type="protein sequence ID" value="MBP1932310.1"/>
    <property type="molecule type" value="Genomic_DNA"/>
</dbReference>
<dbReference type="CDD" id="cd12797">
    <property type="entry name" value="M23_peptidase"/>
    <property type="match status" value="1"/>
</dbReference>
<protein>
    <submittedName>
        <fullName evidence="4">Murein DD-endopeptidase MepM/ murein hydrolase activator NlpD</fullName>
    </submittedName>
</protein>
<evidence type="ECO:0000259" key="3">
    <source>
        <dbReference type="PROSITE" id="PS51782"/>
    </source>
</evidence>
<feature type="domain" description="LysM" evidence="3">
    <location>
        <begin position="230"/>
        <end position="275"/>
    </location>
</feature>
<dbReference type="RefSeq" id="WP_209810368.1">
    <property type="nucleotide sequence ID" value="NZ_JAGGKT010000006.1"/>
</dbReference>
<dbReference type="GO" id="GO:0016787">
    <property type="term" value="F:hydrolase activity"/>
    <property type="evidence" value="ECO:0007669"/>
    <property type="project" value="UniProtKB-KW"/>
</dbReference>
<dbReference type="Pfam" id="PF01551">
    <property type="entry name" value="Peptidase_M23"/>
    <property type="match status" value="1"/>
</dbReference>
<dbReference type="SMART" id="SM01208">
    <property type="entry name" value="G5"/>
    <property type="match status" value="1"/>
</dbReference>
<dbReference type="InterPro" id="IPR018392">
    <property type="entry name" value="LysM"/>
</dbReference>
<gene>
    <name evidence="4" type="ORF">J2Z37_002311</name>
</gene>
<sequence length="491" mass="53933">MVPIDHAKSWMKEKLVQGIAAAKKNKLKATAGLLVVSLFATGSALASHYYNANTSTLYQVVVDGKKLGFVDDPELVKHFIAQKITQEKHQLGTENVQLVNRVEYAEEETSRGKADNQEVLAALQKNIELKVAAQAVIVDGQVVGYADRKETIDSVMNEILGQYGPLPVANDKKQTVKMASVPEETKKPLYSEQVKFKEDVEVQNASVDASKVLTKDELKKLLVKGSLEEVKHTVKEGDCLTCIAAQYDITTEDIYRSNPGITEDTLLQLGDQITVTAYQPKVTVQTVIEKQVEEPIDYPIQTEANEDLYRGEMKVIQQGKEGLKQVTYKVIKENGLVSEKTVLDKKVLREAIPKIVERGTKVKPDRGDGSFAWPTYGGRITSNYGSRWGRMHKGLDIAGVSNKTIKAADNGKVKLAGWNGNYGNCVIIDHGNGYQTVYGHLSSISVSVGDTVEKGEKIGVMGSTGDSTGTHLHFEIKQNGKITNPIKFLRG</sequence>
<dbReference type="PROSITE" id="PS51109">
    <property type="entry name" value="G5"/>
    <property type="match status" value="1"/>
</dbReference>
<dbReference type="InterPro" id="IPR016047">
    <property type="entry name" value="M23ase_b-sheet_dom"/>
</dbReference>
<dbReference type="SUPFAM" id="SSF51261">
    <property type="entry name" value="Duplicated hybrid motif"/>
    <property type="match status" value="1"/>
</dbReference>
<keyword evidence="4" id="KW-0378">Hydrolase</keyword>
<dbReference type="SMART" id="SM00257">
    <property type="entry name" value="LysM"/>
    <property type="match status" value="1"/>
</dbReference>
<dbReference type="InterPro" id="IPR011098">
    <property type="entry name" value="G5_dom"/>
</dbReference>
<organism evidence="4 5">
    <name type="scientific">Ammoniphilus resinae</name>
    <dbReference type="NCBI Taxonomy" id="861532"/>
    <lineage>
        <taxon>Bacteria</taxon>
        <taxon>Bacillati</taxon>
        <taxon>Bacillota</taxon>
        <taxon>Bacilli</taxon>
        <taxon>Bacillales</taxon>
        <taxon>Paenibacillaceae</taxon>
        <taxon>Aneurinibacillus group</taxon>
        <taxon>Ammoniphilus</taxon>
    </lineage>
</organism>
<proteinExistence type="predicted"/>
<dbReference type="Proteomes" id="UP001519343">
    <property type="component" value="Unassembled WGS sequence"/>
</dbReference>
<comment type="caution">
    <text evidence="4">The sequence shown here is derived from an EMBL/GenBank/DDBJ whole genome shotgun (WGS) entry which is preliminary data.</text>
</comment>
<dbReference type="Pfam" id="PF01476">
    <property type="entry name" value="LysM"/>
    <property type="match status" value="1"/>
</dbReference>
<feature type="domain" description="G5" evidence="2">
    <location>
        <begin position="282"/>
        <end position="362"/>
    </location>
</feature>
<dbReference type="PANTHER" id="PTHR21666:SF270">
    <property type="entry name" value="MUREIN HYDROLASE ACTIVATOR ENVC"/>
    <property type="match status" value="1"/>
</dbReference>
<dbReference type="InterPro" id="IPR050570">
    <property type="entry name" value="Cell_wall_metabolism_enzyme"/>
</dbReference>
<dbReference type="Pfam" id="PF07501">
    <property type="entry name" value="G5"/>
    <property type="match status" value="1"/>
</dbReference>
<dbReference type="InterPro" id="IPR036779">
    <property type="entry name" value="LysM_dom_sf"/>
</dbReference>